<name>A0A919CGE6_9ACTN</name>
<dbReference type="GO" id="GO:0008800">
    <property type="term" value="F:beta-lactamase activity"/>
    <property type="evidence" value="ECO:0007669"/>
    <property type="project" value="InterPro"/>
</dbReference>
<evidence type="ECO:0000313" key="2">
    <source>
        <dbReference type="EMBL" id="GHD21437.1"/>
    </source>
</evidence>
<dbReference type="PANTHER" id="PTHR35333:SF3">
    <property type="entry name" value="BETA-LACTAMASE-TYPE TRANSPEPTIDASE FOLD CONTAINING PROTEIN"/>
    <property type="match status" value="1"/>
</dbReference>
<dbReference type="GO" id="GO:0046677">
    <property type="term" value="P:response to antibiotic"/>
    <property type="evidence" value="ECO:0007669"/>
    <property type="project" value="InterPro"/>
</dbReference>
<keyword evidence="3" id="KW-1185">Reference proteome</keyword>
<reference evidence="2 3" key="1">
    <citation type="journal article" date="2014" name="Int. J. Syst. Evol. Microbiol.">
        <title>Complete genome sequence of Corynebacterium casei LMG S-19264T (=DSM 44701T), isolated from a smear-ripened cheese.</title>
        <authorList>
            <consortium name="US DOE Joint Genome Institute (JGI-PGF)"/>
            <person name="Walter F."/>
            <person name="Albersmeier A."/>
            <person name="Kalinowski J."/>
            <person name="Ruckert C."/>
        </authorList>
    </citation>
    <scope>NUCLEOTIDE SEQUENCE [LARGE SCALE GENOMIC DNA]</scope>
    <source>
        <strain evidence="2 3">KCTC 19473</strain>
    </source>
</reference>
<feature type="domain" description="Beta-lactamase class A catalytic" evidence="1">
    <location>
        <begin position="90"/>
        <end position="136"/>
    </location>
</feature>
<evidence type="ECO:0000313" key="3">
    <source>
        <dbReference type="Proteomes" id="UP000654947"/>
    </source>
</evidence>
<dbReference type="Proteomes" id="UP000654947">
    <property type="component" value="Unassembled WGS sequence"/>
</dbReference>
<evidence type="ECO:0000259" key="1">
    <source>
        <dbReference type="Pfam" id="PF13354"/>
    </source>
</evidence>
<proteinExistence type="predicted"/>
<dbReference type="EMBL" id="BMXL01000005">
    <property type="protein sequence ID" value="GHD21437.1"/>
    <property type="molecule type" value="Genomic_DNA"/>
</dbReference>
<dbReference type="Pfam" id="PF13354">
    <property type="entry name" value="Beta-lactamase2"/>
    <property type="match status" value="2"/>
</dbReference>
<dbReference type="SUPFAM" id="SSF56601">
    <property type="entry name" value="beta-lactamase/transpeptidase-like"/>
    <property type="match status" value="1"/>
</dbReference>
<organism evidence="2 3">
    <name type="scientific">Nocardiopsis kunsanensis</name>
    <dbReference type="NCBI Taxonomy" id="141693"/>
    <lineage>
        <taxon>Bacteria</taxon>
        <taxon>Bacillati</taxon>
        <taxon>Actinomycetota</taxon>
        <taxon>Actinomycetes</taxon>
        <taxon>Streptosporangiales</taxon>
        <taxon>Nocardiopsidaceae</taxon>
        <taxon>Nocardiopsis</taxon>
    </lineage>
</organism>
<dbReference type="InterPro" id="IPR045155">
    <property type="entry name" value="Beta-lactam_cat"/>
</dbReference>
<dbReference type="Gene3D" id="3.40.710.10">
    <property type="entry name" value="DD-peptidase/beta-lactamase superfamily"/>
    <property type="match status" value="1"/>
</dbReference>
<sequence length="319" mass="33813">MLRRSPATSRARTNTAVVVAAFVVLVVLSASGAPVRPEARMVQSLITWDDAELQPFEPVSGPPGDVPLGSGRRAELTAELDDLAEEHDFGLAVQDLRTGATFSHGAHTRFPTASVAKLSVLAMLVRAAEQDGRDLTGGERARAEQMIRYSDNGVTDDLYDRIGFTRGFEEGAEAFGLHETEPHPSGRWGSTLTTASDQLRLLRALYLAEGPLTGEGRAQVRGLMESVAPEQVWGVAAAAGPEDTVGLKNGWAPREDNGGLWTINSVGYVAGPGREYLVAVLSDGLSGYGSGVTMVEDVVVLVTGAMEEGTEADEARPAR</sequence>
<dbReference type="AlphaFoldDB" id="A0A919CGE6"/>
<dbReference type="GO" id="GO:0030655">
    <property type="term" value="P:beta-lactam antibiotic catabolic process"/>
    <property type="evidence" value="ECO:0007669"/>
    <property type="project" value="InterPro"/>
</dbReference>
<dbReference type="PANTHER" id="PTHR35333">
    <property type="entry name" value="BETA-LACTAMASE"/>
    <property type="match status" value="1"/>
</dbReference>
<feature type="domain" description="Beta-lactamase class A catalytic" evidence="1">
    <location>
        <begin position="143"/>
        <end position="281"/>
    </location>
</feature>
<comment type="caution">
    <text evidence="2">The sequence shown here is derived from an EMBL/GenBank/DDBJ whole genome shotgun (WGS) entry which is preliminary data.</text>
</comment>
<dbReference type="InterPro" id="IPR000871">
    <property type="entry name" value="Beta-lactam_class-A"/>
</dbReference>
<dbReference type="InterPro" id="IPR012338">
    <property type="entry name" value="Beta-lactam/transpept-like"/>
</dbReference>
<protein>
    <recommendedName>
        <fullName evidence="1">Beta-lactamase class A catalytic domain-containing protein</fullName>
    </recommendedName>
</protein>
<accession>A0A919CGE6</accession>
<gene>
    <name evidence="2" type="ORF">GCM10007147_14810</name>
</gene>